<dbReference type="CDD" id="cd17908">
    <property type="entry name" value="FliM"/>
    <property type="match status" value="1"/>
</dbReference>
<name>A0A2J9KMY5_9ACTO</name>
<sequence length="307" mass="34068">MAKQSKADRAAEAKVYDFSKPMKLPREYARIMELALEAFTRSWINQLVGRLHVVITGSAGDLVMRSYDDYIAKMPSTTCMVIMDFQNGRNKGILQFPRQTALAWVDHLLGGQGDIESTPDRQLTEVEVSILSDFLKRVMMDLDMAFAGMLPLETKLLNLEYAPQFVQAYDGSTPILFAPITLTTGEHVDDCSIMMPVAMITDAIHKGDANADTRSEEQKREAAIMRQRLVDNLEEIPVEVAVRFSRRKINPRELDGLAVGDTLPLIHPTSRPLDLMVDDLILAEAAAGTSGSRLAAMVVSVNKGEKK</sequence>
<dbReference type="EMBL" id="JABCUV010000005">
    <property type="protein sequence ID" value="NMW93159.1"/>
    <property type="molecule type" value="Genomic_DNA"/>
</dbReference>
<keyword evidence="8" id="KW-0472">Membrane</keyword>
<dbReference type="GO" id="GO:0050918">
    <property type="term" value="P:positive chemotaxis"/>
    <property type="evidence" value="ECO:0007669"/>
    <property type="project" value="TreeGrafter"/>
</dbReference>
<evidence type="ECO:0000256" key="1">
    <source>
        <dbReference type="ARBA" id="ARBA00004117"/>
    </source>
</evidence>
<feature type="domain" description="Flagellar motor switch protein FliN-like C-terminal" evidence="10">
    <location>
        <begin position="232"/>
        <end position="301"/>
    </location>
</feature>
<evidence type="ECO:0000313" key="13">
    <source>
        <dbReference type="Proteomes" id="UP000578252"/>
    </source>
</evidence>
<evidence type="ECO:0000313" key="14">
    <source>
        <dbReference type="Proteomes" id="UP000582487"/>
    </source>
</evidence>
<evidence type="ECO:0000313" key="11">
    <source>
        <dbReference type="EMBL" id="NMW65828.1"/>
    </source>
</evidence>
<keyword evidence="5" id="KW-1003">Cell membrane</keyword>
<evidence type="ECO:0000256" key="6">
    <source>
        <dbReference type="ARBA" id="ARBA00022500"/>
    </source>
</evidence>
<dbReference type="PANTHER" id="PTHR30034:SF6">
    <property type="entry name" value="YOP PROTEINS TRANSLOCATION PROTEIN Q"/>
    <property type="match status" value="1"/>
</dbReference>
<evidence type="ECO:0000256" key="3">
    <source>
        <dbReference type="ARBA" id="ARBA00011049"/>
    </source>
</evidence>
<evidence type="ECO:0000256" key="8">
    <source>
        <dbReference type="ARBA" id="ARBA00023136"/>
    </source>
</evidence>
<organism evidence="11 13">
    <name type="scientific">Mobiluncus mulieris</name>
    <dbReference type="NCBI Taxonomy" id="2052"/>
    <lineage>
        <taxon>Bacteria</taxon>
        <taxon>Bacillati</taxon>
        <taxon>Actinomycetota</taxon>
        <taxon>Actinomycetes</taxon>
        <taxon>Actinomycetales</taxon>
        <taxon>Actinomycetaceae</taxon>
        <taxon>Mobiluncus</taxon>
    </lineage>
</organism>
<keyword evidence="11" id="KW-0966">Cell projection</keyword>
<dbReference type="Proteomes" id="UP000582487">
    <property type="component" value="Unassembled WGS sequence"/>
</dbReference>
<dbReference type="InterPro" id="IPR036429">
    <property type="entry name" value="SpoA-like_sf"/>
</dbReference>
<comment type="subcellular location">
    <subcellularLocation>
        <location evidence="1">Bacterial flagellum basal body</location>
    </subcellularLocation>
    <subcellularLocation>
        <location evidence="2">Cell membrane</location>
        <topology evidence="2">Peripheral membrane protein</topology>
    </subcellularLocation>
</comment>
<reference evidence="13 14" key="1">
    <citation type="submission" date="2020-04" db="EMBL/GenBank/DDBJ databases">
        <title>Antimicrobial susceptibility and clonality of vaginal-derived multi-drug resistant Mobiluncus isolates in China.</title>
        <authorList>
            <person name="Zhang X."/>
        </authorList>
    </citation>
    <scope>NUCLEOTIDE SEQUENCE [LARGE SCALE GENOMIC DNA]</scope>
    <source>
        <strain evidence="11 13">13</strain>
        <strain evidence="12 14">7</strain>
    </source>
</reference>
<keyword evidence="7" id="KW-0283">Flagellar rotation</keyword>
<protein>
    <recommendedName>
        <fullName evidence="4">Flagellar motor switch protein FliM</fullName>
    </recommendedName>
</protein>
<dbReference type="SUPFAM" id="SSF103039">
    <property type="entry name" value="CheC-like"/>
    <property type="match status" value="1"/>
</dbReference>
<dbReference type="GO" id="GO:0005886">
    <property type="term" value="C:plasma membrane"/>
    <property type="evidence" value="ECO:0007669"/>
    <property type="project" value="UniProtKB-SubCell"/>
</dbReference>
<comment type="caution">
    <text evidence="11">The sequence shown here is derived from an EMBL/GenBank/DDBJ whole genome shotgun (WGS) entry which is preliminary data.</text>
</comment>
<dbReference type="EMBL" id="JABCUR010000010">
    <property type="protein sequence ID" value="NMW65828.1"/>
    <property type="molecule type" value="Genomic_DNA"/>
</dbReference>
<dbReference type="RefSeq" id="WP_004013727.1">
    <property type="nucleotide sequence ID" value="NZ_CAMPNB010000017.1"/>
</dbReference>
<evidence type="ECO:0000313" key="12">
    <source>
        <dbReference type="EMBL" id="NMW93159.1"/>
    </source>
</evidence>
<evidence type="ECO:0000256" key="9">
    <source>
        <dbReference type="ARBA" id="ARBA00023143"/>
    </source>
</evidence>
<keyword evidence="9" id="KW-0975">Bacterial flagellum</keyword>
<dbReference type="InterPro" id="IPR001689">
    <property type="entry name" value="Flag_FliM"/>
</dbReference>
<evidence type="ECO:0000259" key="10">
    <source>
        <dbReference type="Pfam" id="PF01052"/>
    </source>
</evidence>
<gene>
    <name evidence="12" type="ORF">HHJ74_05545</name>
    <name evidence="11" type="ORF">HHJ78_09995</name>
</gene>
<evidence type="ECO:0000256" key="5">
    <source>
        <dbReference type="ARBA" id="ARBA00022475"/>
    </source>
</evidence>
<keyword evidence="6" id="KW-0145">Chemotaxis</keyword>
<proteinExistence type="inferred from homology"/>
<dbReference type="PANTHER" id="PTHR30034">
    <property type="entry name" value="FLAGELLAR MOTOR SWITCH PROTEIN FLIM"/>
    <property type="match status" value="1"/>
</dbReference>
<dbReference type="Gene3D" id="3.40.1550.10">
    <property type="entry name" value="CheC-like"/>
    <property type="match status" value="1"/>
</dbReference>
<dbReference type="GO" id="GO:0003774">
    <property type="term" value="F:cytoskeletal motor activity"/>
    <property type="evidence" value="ECO:0007669"/>
    <property type="project" value="InterPro"/>
</dbReference>
<keyword evidence="11" id="KW-0282">Flagellum</keyword>
<accession>A0A2J9KMY5</accession>
<dbReference type="GO" id="GO:0071978">
    <property type="term" value="P:bacterial-type flagellum-dependent swarming motility"/>
    <property type="evidence" value="ECO:0007669"/>
    <property type="project" value="TreeGrafter"/>
</dbReference>
<evidence type="ECO:0000256" key="4">
    <source>
        <dbReference type="ARBA" id="ARBA00021898"/>
    </source>
</evidence>
<dbReference type="Pfam" id="PF01052">
    <property type="entry name" value="FliMN_C"/>
    <property type="match status" value="1"/>
</dbReference>
<dbReference type="Pfam" id="PF02154">
    <property type="entry name" value="FliM"/>
    <property type="match status" value="1"/>
</dbReference>
<dbReference type="AlphaFoldDB" id="A0A2J9KMY5"/>
<dbReference type="SUPFAM" id="SSF101801">
    <property type="entry name" value="Surface presentation of antigens (SPOA)"/>
    <property type="match status" value="1"/>
</dbReference>
<dbReference type="GO" id="GO:0009425">
    <property type="term" value="C:bacterial-type flagellum basal body"/>
    <property type="evidence" value="ECO:0007669"/>
    <property type="project" value="UniProtKB-SubCell"/>
</dbReference>
<dbReference type="Gene3D" id="2.30.330.10">
    <property type="entry name" value="SpoA-like"/>
    <property type="match status" value="1"/>
</dbReference>
<dbReference type="Proteomes" id="UP000578252">
    <property type="component" value="Unassembled WGS sequence"/>
</dbReference>
<keyword evidence="11" id="KW-0969">Cilium</keyword>
<dbReference type="InterPro" id="IPR028976">
    <property type="entry name" value="CheC-like_sf"/>
</dbReference>
<evidence type="ECO:0000256" key="7">
    <source>
        <dbReference type="ARBA" id="ARBA00022779"/>
    </source>
</evidence>
<dbReference type="InterPro" id="IPR001543">
    <property type="entry name" value="FliN-like_C"/>
</dbReference>
<evidence type="ECO:0000256" key="2">
    <source>
        <dbReference type="ARBA" id="ARBA00004202"/>
    </source>
</evidence>
<comment type="similarity">
    <text evidence="3">Belongs to the FliM family.</text>
</comment>
<dbReference type="OrthoDB" id="5241113at2"/>